<dbReference type="GO" id="GO:0006887">
    <property type="term" value="P:exocytosis"/>
    <property type="evidence" value="ECO:0007669"/>
    <property type="project" value="TreeGrafter"/>
</dbReference>
<dbReference type="AlphaFoldDB" id="A0A5B6V551"/>
<gene>
    <name evidence="2" type="ORF">EPI10_008507</name>
</gene>
<dbReference type="GO" id="GO:0005737">
    <property type="term" value="C:cytoplasm"/>
    <property type="evidence" value="ECO:0007669"/>
    <property type="project" value="TreeGrafter"/>
</dbReference>
<dbReference type="EMBL" id="SMMG02000008">
    <property type="protein sequence ID" value="KAA3464230.1"/>
    <property type="molecule type" value="Genomic_DNA"/>
</dbReference>
<comment type="caution">
    <text evidence="2">The sequence shown here is derived from an EMBL/GenBank/DDBJ whole genome shotgun (WGS) entry which is preliminary data.</text>
</comment>
<reference evidence="3" key="1">
    <citation type="journal article" date="2019" name="Plant Biotechnol. J.">
        <title>Genome sequencing of the Australian wild diploid species Gossypium australe highlights disease resistance and delayed gland morphogenesis.</title>
        <authorList>
            <person name="Cai Y."/>
            <person name="Cai X."/>
            <person name="Wang Q."/>
            <person name="Wang P."/>
            <person name="Zhang Y."/>
            <person name="Cai C."/>
            <person name="Xu Y."/>
            <person name="Wang K."/>
            <person name="Zhou Z."/>
            <person name="Wang C."/>
            <person name="Geng S."/>
            <person name="Li B."/>
            <person name="Dong Q."/>
            <person name="Hou Y."/>
            <person name="Wang H."/>
            <person name="Ai P."/>
            <person name="Liu Z."/>
            <person name="Yi F."/>
            <person name="Sun M."/>
            <person name="An G."/>
            <person name="Cheng J."/>
            <person name="Zhang Y."/>
            <person name="Shi Q."/>
            <person name="Xie Y."/>
            <person name="Shi X."/>
            <person name="Chang Y."/>
            <person name="Huang F."/>
            <person name="Chen Y."/>
            <person name="Hong S."/>
            <person name="Mi L."/>
            <person name="Sun Q."/>
            <person name="Zhang L."/>
            <person name="Zhou B."/>
            <person name="Peng R."/>
            <person name="Zhang X."/>
            <person name="Liu F."/>
        </authorList>
    </citation>
    <scope>NUCLEOTIDE SEQUENCE [LARGE SCALE GENOMIC DNA]</scope>
    <source>
        <strain evidence="3">cv. PA1801</strain>
    </source>
</reference>
<dbReference type="Gene3D" id="2.130.10.10">
    <property type="entry name" value="YVTN repeat-like/Quinoprotein amine dehydrogenase"/>
    <property type="match status" value="1"/>
</dbReference>
<dbReference type="SUPFAM" id="SSF50978">
    <property type="entry name" value="WD40 repeat-like"/>
    <property type="match status" value="1"/>
</dbReference>
<sequence>MFAKIFHKHGISSHSKKPKKNDSGGSSMSANLNPRLTVHYGIPATASILACDLIQRLVAVGTLDGRIKVIGGEYVEALLVSPKHIPFKNLEFLQNQGFLVSVSNENEIQVWDLGQRQIASSIKWESNITAFKAIHGTSYMYKAFCIPVYTNTII</sequence>
<dbReference type="GO" id="GO:0045159">
    <property type="term" value="F:myosin II binding"/>
    <property type="evidence" value="ECO:0007669"/>
    <property type="project" value="TreeGrafter"/>
</dbReference>
<evidence type="ECO:0000313" key="2">
    <source>
        <dbReference type="EMBL" id="KAA3464230.1"/>
    </source>
</evidence>
<dbReference type="GO" id="GO:0005886">
    <property type="term" value="C:plasma membrane"/>
    <property type="evidence" value="ECO:0007669"/>
    <property type="project" value="TreeGrafter"/>
</dbReference>
<name>A0A5B6V551_9ROSI</name>
<evidence type="ECO:0000313" key="3">
    <source>
        <dbReference type="Proteomes" id="UP000325315"/>
    </source>
</evidence>
<dbReference type="PANTHER" id="PTHR10241:SF38">
    <property type="entry name" value="TRANSDUCIN FAMILY PROTEIN _ WD-40 REPEAT FAMILY PROTEIN"/>
    <property type="match status" value="1"/>
</dbReference>
<accession>A0A5B6V551</accession>
<proteinExistence type="predicted"/>
<evidence type="ECO:0000256" key="1">
    <source>
        <dbReference type="SAM" id="MobiDB-lite"/>
    </source>
</evidence>
<dbReference type="PANTHER" id="PTHR10241">
    <property type="entry name" value="LETHAL 2 GIANT LARVAE PROTEIN"/>
    <property type="match status" value="1"/>
</dbReference>
<dbReference type="GO" id="GO:0006893">
    <property type="term" value="P:Golgi to plasma membrane transport"/>
    <property type="evidence" value="ECO:0007669"/>
    <property type="project" value="TreeGrafter"/>
</dbReference>
<dbReference type="InterPro" id="IPR036322">
    <property type="entry name" value="WD40_repeat_dom_sf"/>
</dbReference>
<keyword evidence="3" id="KW-1185">Reference proteome</keyword>
<dbReference type="InterPro" id="IPR015943">
    <property type="entry name" value="WD40/YVTN_repeat-like_dom_sf"/>
</dbReference>
<dbReference type="Proteomes" id="UP000325315">
    <property type="component" value="Unassembled WGS sequence"/>
</dbReference>
<feature type="region of interest" description="Disordered" evidence="1">
    <location>
        <begin position="1"/>
        <end position="28"/>
    </location>
</feature>
<feature type="compositionally biased region" description="Basic residues" evidence="1">
    <location>
        <begin position="1"/>
        <end position="19"/>
    </location>
</feature>
<dbReference type="GO" id="GO:0005096">
    <property type="term" value="F:GTPase activator activity"/>
    <property type="evidence" value="ECO:0007669"/>
    <property type="project" value="TreeGrafter"/>
</dbReference>
<dbReference type="OrthoDB" id="19944at2759"/>
<protein>
    <submittedName>
        <fullName evidence="2">Lethal(2) giant larvae protein-like protein 1-like isoform X3</fullName>
    </submittedName>
</protein>
<organism evidence="2 3">
    <name type="scientific">Gossypium australe</name>
    <dbReference type="NCBI Taxonomy" id="47621"/>
    <lineage>
        <taxon>Eukaryota</taxon>
        <taxon>Viridiplantae</taxon>
        <taxon>Streptophyta</taxon>
        <taxon>Embryophyta</taxon>
        <taxon>Tracheophyta</taxon>
        <taxon>Spermatophyta</taxon>
        <taxon>Magnoliopsida</taxon>
        <taxon>eudicotyledons</taxon>
        <taxon>Gunneridae</taxon>
        <taxon>Pentapetalae</taxon>
        <taxon>rosids</taxon>
        <taxon>malvids</taxon>
        <taxon>Malvales</taxon>
        <taxon>Malvaceae</taxon>
        <taxon>Malvoideae</taxon>
        <taxon>Gossypium</taxon>
    </lineage>
</organism>
<dbReference type="GO" id="GO:0019905">
    <property type="term" value="F:syntaxin binding"/>
    <property type="evidence" value="ECO:0007669"/>
    <property type="project" value="TreeGrafter"/>
</dbReference>